<dbReference type="STRING" id="490189.SAMN02927903_01713"/>
<keyword evidence="1" id="KW-0472">Membrane</keyword>
<feature type="transmembrane region" description="Helical" evidence="1">
    <location>
        <begin position="91"/>
        <end position="110"/>
    </location>
</feature>
<dbReference type="OrthoDB" id="329514at2"/>
<protein>
    <recommendedName>
        <fullName evidence="4">50S ribosomal protein L27</fullName>
    </recommendedName>
</protein>
<accession>A0A1G5H1S8</accession>
<dbReference type="Proteomes" id="UP000199354">
    <property type="component" value="Unassembled WGS sequence"/>
</dbReference>
<dbReference type="EMBL" id="FMVF01000007">
    <property type="protein sequence ID" value="SCY57320.1"/>
    <property type="molecule type" value="Genomic_DNA"/>
</dbReference>
<proteinExistence type="predicted"/>
<organism evidence="2 3">
    <name type="scientific">Flavobacterium caeni</name>
    <dbReference type="NCBI Taxonomy" id="490189"/>
    <lineage>
        <taxon>Bacteria</taxon>
        <taxon>Pseudomonadati</taxon>
        <taxon>Bacteroidota</taxon>
        <taxon>Flavobacteriia</taxon>
        <taxon>Flavobacteriales</taxon>
        <taxon>Flavobacteriaceae</taxon>
        <taxon>Flavobacterium</taxon>
    </lineage>
</organism>
<keyword evidence="1" id="KW-1133">Transmembrane helix</keyword>
<feature type="transmembrane region" description="Helical" evidence="1">
    <location>
        <begin position="122"/>
        <end position="142"/>
    </location>
</feature>
<reference evidence="2 3" key="1">
    <citation type="submission" date="2016-10" db="EMBL/GenBank/DDBJ databases">
        <authorList>
            <person name="de Groot N.N."/>
        </authorList>
    </citation>
    <scope>NUCLEOTIDE SEQUENCE [LARGE SCALE GENOMIC DNA]</scope>
    <source>
        <strain evidence="2 3">CGMCC 1.7031</strain>
    </source>
</reference>
<evidence type="ECO:0008006" key="4">
    <source>
        <dbReference type="Google" id="ProtNLM"/>
    </source>
</evidence>
<dbReference type="RefSeq" id="WP_091141882.1">
    <property type="nucleotide sequence ID" value="NZ_FMVF01000007.1"/>
</dbReference>
<feature type="transmembrane region" description="Helical" evidence="1">
    <location>
        <begin position="12"/>
        <end position="32"/>
    </location>
</feature>
<name>A0A1G5H1S8_9FLAO</name>
<keyword evidence="1" id="KW-0812">Transmembrane</keyword>
<evidence type="ECO:0000313" key="2">
    <source>
        <dbReference type="EMBL" id="SCY57320.1"/>
    </source>
</evidence>
<gene>
    <name evidence="2" type="ORF">SAMN02927903_01713</name>
</gene>
<sequence length="147" mass="16528">MYTFIQKFHSGWAYLALLLIVVAVVNSIVGLSRKKEFSANDRKMGLFALVFTHVQLLIGLILYFISPKGYALISQVGMGTVMKTAELRLTVIEHPITNILAILFITIGWSKHKKASTSEAKFKSIAIFYAIGLVLLLSRIPWQSWLQ</sequence>
<keyword evidence="3" id="KW-1185">Reference proteome</keyword>
<evidence type="ECO:0000256" key="1">
    <source>
        <dbReference type="SAM" id="Phobius"/>
    </source>
</evidence>
<evidence type="ECO:0000313" key="3">
    <source>
        <dbReference type="Proteomes" id="UP000199354"/>
    </source>
</evidence>
<dbReference type="AlphaFoldDB" id="A0A1G5H1S8"/>
<feature type="transmembrane region" description="Helical" evidence="1">
    <location>
        <begin position="44"/>
        <end position="65"/>
    </location>
</feature>